<evidence type="ECO:0000259" key="5">
    <source>
        <dbReference type="PROSITE" id="PS51352"/>
    </source>
</evidence>
<evidence type="ECO:0000313" key="6">
    <source>
        <dbReference type="EMBL" id="AMC11423.1"/>
    </source>
</evidence>
<keyword evidence="7" id="KW-1185">Reference proteome</keyword>
<keyword evidence="3" id="KW-1015">Disulfide bond</keyword>
<gene>
    <name evidence="6" type="ORF">Lupro_09175</name>
</gene>
<evidence type="ECO:0000256" key="2">
    <source>
        <dbReference type="ARBA" id="ARBA00022748"/>
    </source>
</evidence>
<dbReference type="Proteomes" id="UP000059672">
    <property type="component" value="Chromosome"/>
</dbReference>
<dbReference type="GO" id="GO:0016491">
    <property type="term" value="F:oxidoreductase activity"/>
    <property type="evidence" value="ECO:0007669"/>
    <property type="project" value="InterPro"/>
</dbReference>
<dbReference type="PANTHER" id="PTHR42852">
    <property type="entry name" value="THIOL:DISULFIDE INTERCHANGE PROTEIN DSBE"/>
    <property type="match status" value="1"/>
</dbReference>
<keyword evidence="2" id="KW-0201">Cytochrome c-type biogenesis</keyword>
<proteinExistence type="predicted"/>
<dbReference type="OrthoDB" id="6399635at2"/>
<reference evidence="6 7" key="2">
    <citation type="journal article" date="2016" name="Int. J. Syst. Evol. Microbiol.">
        <title>Lutibacter profundi sp. nov., isolated from a deep-sea hydrothermal system on the Arctic Mid-Ocean Ridge and emended description of the genus Lutibacter.</title>
        <authorList>
            <person name="Le Moine Bauer S."/>
            <person name="Roalkvam I."/>
            <person name="Steen I.H."/>
            <person name="Dahle H."/>
        </authorList>
    </citation>
    <scope>NUCLEOTIDE SEQUENCE [LARGE SCALE GENOMIC DNA]</scope>
    <source>
        <strain evidence="6 7">LP1</strain>
    </source>
</reference>
<dbReference type="GO" id="GO:0030313">
    <property type="term" value="C:cell envelope"/>
    <property type="evidence" value="ECO:0007669"/>
    <property type="project" value="UniProtKB-SubCell"/>
</dbReference>
<feature type="domain" description="Thioredoxin" evidence="5">
    <location>
        <begin position="316"/>
        <end position="448"/>
    </location>
</feature>
<evidence type="ECO:0000256" key="4">
    <source>
        <dbReference type="ARBA" id="ARBA00023284"/>
    </source>
</evidence>
<evidence type="ECO:0000313" key="7">
    <source>
        <dbReference type="Proteomes" id="UP000059672"/>
    </source>
</evidence>
<reference evidence="7" key="1">
    <citation type="submission" date="2015-12" db="EMBL/GenBank/DDBJ databases">
        <title>Complete genome sequence of Lutibacter profundus strain LP1.</title>
        <authorList>
            <person name="Wissuwa J."/>
            <person name="Le Moine Bauer S."/>
            <person name="Stokke R."/>
            <person name="Dahle H."/>
            <person name="Steen I.H."/>
        </authorList>
    </citation>
    <scope>NUCLEOTIDE SEQUENCE [LARGE SCALE GENOMIC DNA]</scope>
    <source>
        <strain evidence="7">LP1</strain>
    </source>
</reference>
<comment type="subcellular location">
    <subcellularLocation>
        <location evidence="1">Cell envelope</location>
    </subcellularLocation>
</comment>
<evidence type="ECO:0000256" key="3">
    <source>
        <dbReference type="ARBA" id="ARBA00023157"/>
    </source>
</evidence>
<dbReference type="InterPro" id="IPR013740">
    <property type="entry name" value="Redoxin"/>
</dbReference>
<dbReference type="PANTHER" id="PTHR42852:SF6">
    <property type="entry name" value="THIOL:DISULFIDE INTERCHANGE PROTEIN DSBE"/>
    <property type="match status" value="1"/>
</dbReference>
<dbReference type="InterPro" id="IPR036249">
    <property type="entry name" value="Thioredoxin-like_sf"/>
</dbReference>
<protein>
    <recommendedName>
        <fullName evidence="5">Thioredoxin domain-containing protein</fullName>
    </recommendedName>
</protein>
<dbReference type="EMBL" id="CP013355">
    <property type="protein sequence ID" value="AMC11423.1"/>
    <property type="molecule type" value="Genomic_DNA"/>
</dbReference>
<dbReference type="GO" id="GO:0017004">
    <property type="term" value="P:cytochrome complex assembly"/>
    <property type="evidence" value="ECO:0007669"/>
    <property type="project" value="UniProtKB-KW"/>
</dbReference>
<dbReference type="RefSeq" id="WP_068209116.1">
    <property type="nucleotide sequence ID" value="NZ_CP013355.1"/>
</dbReference>
<dbReference type="STRING" id="1622118.Lupro_09175"/>
<dbReference type="Gene3D" id="3.40.30.10">
    <property type="entry name" value="Glutaredoxin"/>
    <property type="match status" value="1"/>
</dbReference>
<organism evidence="6 7">
    <name type="scientific">Lutibacter profundi</name>
    <dbReference type="NCBI Taxonomy" id="1622118"/>
    <lineage>
        <taxon>Bacteria</taxon>
        <taxon>Pseudomonadati</taxon>
        <taxon>Bacteroidota</taxon>
        <taxon>Flavobacteriia</taxon>
        <taxon>Flavobacteriales</taxon>
        <taxon>Flavobacteriaceae</taxon>
        <taxon>Lutibacter</taxon>
    </lineage>
</organism>
<dbReference type="InterPro" id="IPR050553">
    <property type="entry name" value="Thioredoxin_ResA/DsbE_sf"/>
</dbReference>
<evidence type="ECO:0000256" key="1">
    <source>
        <dbReference type="ARBA" id="ARBA00004196"/>
    </source>
</evidence>
<dbReference type="InterPro" id="IPR013766">
    <property type="entry name" value="Thioredoxin_domain"/>
</dbReference>
<dbReference type="AlphaFoldDB" id="A0A0X8G842"/>
<dbReference type="Pfam" id="PF08534">
    <property type="entry name" value="Redoxin"/>
    <property type="match status" value="1"/>
</dbReference>
<dbReference type="PROSITE" id="PS51352">
    <property type="entry name" value="THIOREDOXIN_2"/>
    <property type="match status" value="1"/>
</dbReference>
<accession>A0A0X8G842</accession>
<keyword evidence="4" id="KW-0676">Redox-active center</keyword>
<name>A0A0X8G842_9FLAO</name>
<dbReference type="CDD" id="cd02966">
    <property type="entry name" value="TlpA_like_family"/>
    <property type="match status" value="1"/>
</dbReference>
<dbReference type="SUPFAM" id="SSF52833">
    <property type="entry name" value="Thioredoxin-like"/>
    <property type="match status" value="1"/>
</dbReference>
<sequence length="448" mass="52787">MMLKKLLFTIVLFSYTIQSQTYVKGTLDPAQNYSWVVLYQLKGAKQLYVKNATISNGKFSIEFPSNASEGIYRLLYSQQNNGFIDFIYNNKSVELKFNPKNPVETLNFLTSEENKIYQNYQKESTKNKRKLDSIQLSFFNTNNETQREKLKNLYTKTYKIYNEKQKYFETLTVGKLSNHFIKSSFKYYVPHIIQTPQEYLNSEKQHYFDFVNFKDKELLNSIFLSEKVTDYVFYLNGSDDIEVQNKLYRNAINEVFKKIGDNLLLKKELLITLMYNFSQLENVVLIDYLINNFYNKLPEELKDETTINQIQDKVKLAVGKKAPDFSFEKNGKKISLSELNSAANYILVFWSTGCSHCLNEMPKLYDYTKNKTNIHVVAFAMENDDIDFNKYNSIFTAWTNILGLKKWQNPIAREYQITSTPTYFILDKDKKIIAKPEHFEDVKAFFEK</sequence>
<dbReference type="KEGG" id="lut:Lupro_09175"/>